<evidence type="ECO:0000259" key="2">
    <source>
        <dbReference type="Pfam" id="PF18257"/>
    </source>
</evidence>
<reference evidence="3 4" key="1">
    <citation type="submission" date="2018-04" db="EMBL/GenBank/DDBJ databases">
        <title>Novel Campyloabacter and Helicobacter Species and Strains.</title>
        <authorList>
            <person name="Mannion A.J."/>
            <person name="Shen Z."/>
            <person name="Fox J.G."/>
        </authorList>
    </citation>
    <scope>NUCLEOTIDE SEQUENCE [LARGE SCALE GENOMIC DNA]</scope>
    <source>
        <strain evidence="3 4">MIT 04-9366</strain>
    </source>
</reference>
<feature type="chain" id="PRO_5017579941" description="Disulfide isomerase DsbG N-terminal domain-containing protein" evidence="1">
    <location>
        <begin position="18"/>
        <end position="246"/>
    </location>
</feature>
<dbReference type="AlphaFoldDB" id="A0A3D8J3I5"/>
<evidence type="ECO:0000313" key="3">
    <source>
        <dbReference type="EMBL" id="RDU71810.1"/>
    </source>
</evidence>
<organism evidence="3 4">
    <name type="scientific">Helicobacter brantae</name>
    <dbReference type="NCBI Taxonomy" id="375927"/>
    <lineage>
        <taxon>Bacteria</taxon>
        <taxon>Pseudomonadati</taxon>
        <taxon>Campylobacterota</taxon>
        <taxon>Epsilonproteobacteria</taxon>
        <taxon>Campylobacterales</taxon>
        <taxon>Helicobacteraceae</taxon>
        <taxon>Helicobacter</taxon>
    </lineage>
</organism>
<dbReference type="InterPro" id="IPR036249">
    <property type="entry name" value="Thioredoxin-like_sf"/>
</dbReference>
<dbReference type="Pfam" id="PF18257">
    <property type="entry name" value="DsbG_N"/>
    <property type="match status" value="1"/>
</dbReference>
<feature type="domain" description="Disulfide isomerase DsbG N-terminal" evidence="2">
    <location>
        <begin position="29"/>
        <end position="102"/>
    </location>
</feature>
<keyword evidence="1" id="KW-0732">Signal</keyword>
<dbReference type="Gene3D" id="3.10.450.520">
    <property type="match status" value="1"/>
</dbReference>
<sequence length="246" mass="27294">MKKIIALFVALATFALADKAFLDKVSTYLSQKTGAKINAIESYDLKSSPNVKFVILEDTATKSKIPVFVSADAQMVLGLSNVLIPSNNDDLALIQDVYQKIEGSKAPDPKVLDKFFSSLKQTRYISLKSDIKNPKKTFYMVSDPRCPGCRKELGEVEKKLKEGDVKILLVAFLGEESASKASVIYERLIGVKDNAKKLKIMREVYNPDFALTPKDKKLSTKAVMQNNEDVAKAGIQSVPFEHIINK</sequence>
<accession>A0A3D8J3I5</accession>
<dbReference type="InterPro" id="IPR041556">
    <property type="entry name" value="DsbG_N"/>
</dbReference>
<protein>
    <recommendedName>
        <fullName evidence="2">Disulfide isomerase DsbG N-terminal domain-containing protein</fullName>
    </recommendedName>
</protein>
<dbReference type="EMBL" id="NXLV01000002">
    <property type="protein sequence ID" value="RDU71810.1"/>
    <property type="molecule type" value="Genomic_DNA"/>
</dbReference>
<dbReference type="OrthoDB" id="9800545at2"/>
<evidence type="ECO:0000313" key="4">
    <source>
        <dbReference type="Proteomes" id="UP000257045"/>
    </source>
</evidence>
<keyword evidence="4" id="KW-1185">Reference proteome</keyword>
<dbReference type="SUPFAM" id="SSF52833">
    <property type="entry name" value="Thioredoxin-like"/>
    <property type="match status" value="1"/>
</dbReference>
<dbReference type="Proteomes" id="UP000257045">
    <property type="component" value="Unassembled WGS sequence"/>
</dbReference>
<comment type="caution">
    <text evidence="3">The sequence shown here is derived from an EMBL/GenBank/DDBJ whole genome shotgun (WGS) entry which is preliminary data.</text>
</comment>
<evidence type="ECO:0000256" key="1">
    <source>
        <dbReference type="SAM" id="SignalP"/>
    </source>
</evidence>
<name>A0A3D8J3I5_9HELI</name>
<proteinExistence type="predicted"/>
<feature type="signal peptide" evidence="1">
    <location>
        <begin position="1"/>
        <end position="17"/>
    </location>
</feature>
<dbReference type="RefSeq" id="WP_115569020.1">
    <property type="nucleotide sequence ID" value="NZ_NXLV01000002.1"/>
</dbReference>
<gene>
    <name evidence="3" type="ORF">CQA58_01850</name>
</gene>
<dbReference type="Gene3D" id="3.40.30.10">
    <property type="entry name" value="Glutaredoxin"/>
    <property type="match status" value="1"/>
</dbReference>